<gene>
    <name evidence="2" type="ORF">M422DRAFT_194163</name>
</gene>
<proteinExistence type="predicted"/>
<protein>
    <recommendedName>
        <fullName evidence="4">DUF4218 domain-containing protein</fullName>
    </recommendedName>
</protein>
<keyword evidence="3" id="KW-1185">Reference proteome</keyword>
<dbReference type="AlphaFoldDB" id="A0A0C9UHQ1"/>
<evidence type="ECO:0000313" key="2">
    <source>
        <dbReference type="EMBL" id="KIJ24901.1"/>
    </source>
</evidence>
<dbReference type="PANTHER" id="PTHR46579:SF1">
    <property type="entry name" value="F5_8 TYPE C DOMAIN-CONTAINING PROTEIN"/>
    <property type="match status" value="1"/>
</dbReference>
<feature type="region of interest" description="Disordered" evidence="1">
    <location>
        <begin position="111"/>
        <end position="158"/>
    </location>
</feature>
<dbReference type="EMBL" id="KN837449">
    <property type="protein sequence ID" value="KIJ24901.1"/>
    <property type="molecule type" value="Genomic_DNA"/>
</dbReference>
<dbReference type="HOGENOM" id="CLU_002101_1_0_1"/>
<sequence>EYRQKAQHWRNAETITERKSLYNKDGIRWTPWLLLPYWDPTRLVVVDPMHALLEGVVAAHVRHVYRMDSEKADKIEKSKLKRNPPAVPKIKALDEKALAAAIGLNVILPAHSETSRDEEESDSVSTAPSQPDSEDERQSNDLESEGSDESNMEPATSTNQLFDSQVLLEIRKDISRTMKPSWLPSVPRNFGSKSHGKLKADEWRILISVYLPITLGRLWGKGGRSYEERGAYFQNTMMLVSAVLLGVAKQTSKSHAKAYTYYMSQCLKGLKVLFPSLRMRDNHHVALHIEEFLIQLGPVHSWWMFPFERLIGRLQKISTNWIIGEFTLYPHLPLVLKTT</sequence>
<evidence type="ECO:0008006" key="4">
    <source>
        <dbReference type="Google" id="ProtNLM"/>
    </source>
</evidence>
<dbReference type="Proteomes" id="UP000054279">
    <property type="component" value="Unassembled WGS sequence"/>
</dbReference>
<feature type="non-terminal residue" evidence="2">
    <location>
        <position position="1"/>
    </location>
</feature>
<dbReference type="OrthoDB" id="3234349at2759"/>
<name>A0A0C9UHQ1_SPHS4</name>
<accession>A0A0C9UHQ1</accession>
<organism evidence="2 3">
    <name type="scientific">Sphaerobolus stellatus (strain SS14)</name>
    <dbReference type="NCBI Taxonomy" id="990650"/>
    <lineage>
        <taxon>Eukaryota</taxon>
        <taxon>Fungi</taxon>
        <taxon>Dikarya</taxon>
        <taxon>Basidiomycota</taxon>
        <taxon>Agaricomycotina</taxon>
        <taxon>Agaricomycetes</taxon>
        <taxon>Phallomycetidae</taxon>
        <taxon>Geastrales</taxon>
        <taxon>Sphaerobolaceae</taxon>
        <taxon>Sphaerobolus</taxon>
    </lineage>
</organism>
<feature type="compositionally biased region" description="Acidic residues" evidence="1">
    <location>
        <begin position="142"/>
        <end position="151"/>
    </location>
</feature>
<dbReference type="PANTHER" id="PTHR46579">
    <property type="entry name" value="F5/8 TYPE C DOMAIN-CONTAINING PROTEIN-RELATED"/>
    <property type="match status" value="1"/>
</dbReference>
<evidence type="ECO:0000313" key="3">
    <source>
        <dbReference type="Proteomes" id="UP000054279"/>
    </source>
</evidence>
<reference evidence="2 3" key="1">
    <citation type="submission" date="2014-06" db="EMBL/GenBank/DDBJ databases">
        <title>Evolutionary Origins and Diversification of the Mycorrhizal Mutualists.</title>
        <authorList>
            <consortium name="DOE Joint Genome Institute"/>
            <consortium name="Mycorrhizal Genomics Consortium"/>
            <person name="Kohler A."/>
            <person name="Kuo A."/>
            <person name="Nagy L.G."/>
            <person name="Floudas D."/>
            <person name="Copeland A."/>
            <person name="Barry K.W."/>
            <person name="Cichocki N."/>
            <person name="Veneault-Fourrey C."/>
            <person name="LaButti K."/>
            <person name="Lindquist E.A."/>
            <person name="Lipzen A."/>
            <person name="Lundell T."/>
            <person name="Morin E."/>
            <person name="Murat C."/>
            <person name="Riley R."/>
            <person name="Ohm R."/>
            <person name="Sun H."/>
            <person name="Tunlid A."/>
            <person name="Henrissat B."/>
            <person name="Grigoriev I.V."/>
            <person name="Hibbett D.S."/>
            <person name="Martin F."/>
        </authorList>
    </citation>
    <scope>NUCLEOTIDE SEQUENCE [LARGE SCALE GENOMIC DNA]</scope>
    <source>
        <strain evidence="2 3">SS14</strain>
    </source>
</reference>
<evidence type="ECO:0000256" key="1">
    <source>
        <dbReference type="SAM" id="MobiDB-lite"/>
    </source>
</evidence>